<evidence type="ECO:0000256" key="6">
    <source>
        <dbReference type="ARBA" id="ARBA00022989"/>
    </source>
</evidence>
<evidence type="ECO:0000256" key="4">
    <source>
        <dbReference type="ARBA" id="ARBA00022475"/>
    </source>
</evidence>
<keyword evidence="4" id="KW-1003">Cell membrane</keyword>
<feature type="transmembrane region" description="Helical" evidence="8">
    <location>
        <begin position="22"/>
        <end position="42"/>
    </location>
</feature>
<dbReference type="RefSeq" id="WP_148451952.1">
    <property type="nucleotide sequence ID" value="NZ_VSDO01000002.1"/>
</dbReference>
<dbReference type="PROSITE" id="PS51012">
    <property type="entry name" value="ABC_TM2"/>
    <property type="match status" value="1"/>
</dbReference>
<protein>
    <submittedName>
        <fullName evidence="10">ABC transporter permease</fullName>
    </submittedName>
</protein>
<proteinExistence type="inferred from homology"/>
<keyword evidence="6 8" id="KW-1133">Transmembrane helix</keyword>
<dbReference type="Gene3D" id="3.40.1710.10">
    <property type="entry name" value="abc type-2 transporter like domain"/>
    <property type="match status" value="1"/>
</dbReference>
<dbReference type="Pfam" id="PF12698">
    <property type="entry name" value="ABC2_membrane_3"/>
    <property type="match status" value="1"/>
</dbReference>
<feature type="transmembrane region" description="Helical" evidence="8">
    <location>
        <begin position="232"/>
        <end position="255"/>
    </location>
</feature>
<dbReference type="EMBL" id="VSDO01000002">
    <property type="protein sequence ID" value="TYA13357.1"/>
    <property type="molecule type" value="Genomic_DNA"/>
</dbReference>
<keyword evidence="7 8" id="KW-0472">Membrane</keyword>
<evidence type="ECO:0000259" key="9">
    <source>
        <dbReference type="PROSITE" id="PS51012"/>
    </source>
</evidence>
<comment type="caution">
    <text evidence="10">The sequence shown here is derived from an EMBL/GenBank/DDBJ whole genome shotgun (WGS) entry which is preliminary data.</text>
</comment>
<dbReference type="PANTHER" id="PTHR30294">
    <property type="entry name" value="MEMBRANE COMPONENT OF ABC TRANSPORTER YHHJ-RELATED"/>
    <property type="match status" value="1"/>
</dbReference>
<evidence type="ECO:0000256" key="1">
    <source>
        <dbReference type="ARBA" id="ARBA00004651"/>
    </source>
</evidence>
<comment type="similarity">
    <text evidence="2">Belongs to the ABC-2 integral membrane protein family.</text>
</comment>
<keyword evidence="5 8" id="KW-0812">Transmembrane</keyword>
<evidence type="ECO:0000256" key="5">
    <source>
        <dbReference type="ARBA" id="ARBA00022692"/>
    </source>
</evidence>
<dbReference type="OrthoDB" id="9788252at2"/>
<dbReference type="InterPro" id="IPR051449">
    <property type="entry name" value="ABC-2_transporter_component"/>
</dbReference>
<evidence type="ECO:0000313" key="10">
    <source>
        <dbReference type="EMBL" id="TYA13357.1"/>
    </source>
</evidence>
<feature type="domain" description="ABC transmembrane type-2" evidence="9">
    <location>
        <begin position="153"/>
        <end position="385"/>
    </location>
</feature>
<dbReference type="Proteomes" id="UP000325218">
    <property type="component" value="Unassembled WGS sequence"/>
</dbReference>
<evidence type="ECO:0000256" key="2">
    <source>
        <dbReference type="ARBA" id="ARBA00007783"/>
    </source>
</evidence>
<keyword evidence="3" id="KW-0813">Transport</keyword>
<organism evidence="10 11">
    <name type="scientific">Paenibacillus faecis</name>
    <dbReference type="NCBI Taxonomy" id="862114"/>
    <lineage>
        <taxon>Bacteria</taxon>
        <taxon>Bacillati</taxon>
        <taxon>Bacillota</taxon>
        <taxon>Bacilli</taxon>
        <taxon>Bacillales</taxon>
        <taxon>Paenibacillaceae</taxon>
        <taxon>Paenibacillus</taxon>
    </lineage>
</organism>
<evidence type="ECO:0000256" key="7">
    <source>
        <dbReference type="ARBA" id="ARBA00023136"/>
    </source>
</evidence>
<feature type="transmembrane region" description="Helical" evidence="8">
    <location>
        <begin position="296"/>
        <end position="317"/>
    </location>
</feature>
<reference evidence="10 11" key="1">
    <citation type="submission" date="2019-08" db="EMBL/GenBank/DDBJ databases">
        <title>Genome sequencing of Paenibacillus faecis DSM 23593(T).</title>
        <authorList>
            <person name="Kook J.-K."/>
            <person name="Park S.-N."/>
            <person name="Lim Y.K."/>
        </authorList>
    </citation>
    <scope>NUCLEOTIDE SEQUENCE [LARGE SCALE GENOMIC DNA]</scope>
    <source>
        <strain evidence="10 11">DSM 23593</strain>
    </source>
</reference>
<dbReference type="AlphaFoldDB" id="A0A5D0CWV1"/>
<feature type="transmembrane region" description="Helical" evidence="8">
    <location>
        <begin position="355"/>
        <end position="376"/>
    </location>
</feature>
<dbReference type="GO" id="GO:0005886">
    <property type="term" value="C:plasma membrane"/>
    <property type="evidence" value="ECO:0007669"/>
    <property type="project" value="UniProtKB-SubCell"/>
</dbReference>
<evidence type="ECO:0000313" key="11">
    <source>
        <dbReference type="Proteomes" id="UP000325218"/>
    </source>
</evidence>
<dbReference type="InterPro" id="IPR013525">
    <property type="entry name" value="ABC2_TM"/>
</dbReference>
<evidence type="ECO:0000256" key="3">
    <source>
        <dbReference type="ARBA" id="ARBA00022448"/>
    </source>
</evidence>
<comment type="subcellular location">
    <subcellularLocation>
        <location evidence="1">Cell membrane</location>
        <topology evidence="1">Multi-pass membrane protein</topology>
    </subcellularLocation>
</comment>
<dbReference type="InterPro" id="IPR047817">
    <property type="entry name" value="ABC2_TM_bact-type"/>
</dbReference>
<accession>A0A5D0CWV1</accession>
<keyword evidence="11" id="KW-1185">Reference proteome</keyword>
<feature type="transmembrane region" description="Helical" evidence="8">
    <location>
        <begin position="267"/>
        <end position="289"/>
    </location>
</feature>
<feature type="transmembrane region" description="Helical" evidence="8">
    <location>
        <begin position="188"/>
        <end position="211"/>
    </location>
</feature>
<evidence type="ECO:0000256" key="8">
    <source>
        <dbReference type="SAM" id="Phobius"/>
    </source>
</evidence>
<gene>
    <name evidence="10" type="ORF">FRY98_11885</name>
</gene>
<sequence>MNNITVGSALYDEWKKILRDRVIFVILLIGPIFYTFFFASLYNQRAVTEIPTIVYDEDHSELSQEIIQAMDAHQSIKIVGEVYSNKEVREAIDNGKARAAVVIPYDLEAKLKHGTVTPVITFVDGTNLMITNSVIKGANEVIATYSFGASSKKLQQQGLQDEQISTTLSNIPFSARTLYNPTFDYEDFLVIGMAATTLQQVIFMAVGMSVAREKEDQTWDRFAVWKRSPWKIAFVKMFPYFIVSVLNVFVVLSILTSVFKLSFHGSVWSILLAGVVFSFTVSSIGYFLSLVAPNKIVALQVSMLVALPSFSLSGHSWPLEAMPKFLAFIAHGLPLTYFLDSLRTVMLKGLPTHHILNNCVATAVIGLITLLTALLYSRFISFRKLDEGQQTDMADHAAPLTTQSFSAAPSTTTSV</sequence>
<dbReference type="PANTHER" id="PTHR30294:SF29">
    <property type="entry name" value="MULTIDRUG ABC TRANSPORTER PERMEASE YBHS-RELATED"/>
    <property type="match status" value="1"/>
</dbReference>
<name>A0A5D0CWV1_9BACL</name>
<dbReference type="GO" id="GO:0140359">
    <property type="term" value="F:ABC-type transporter activity"/>
    <property type="evidence" value="ECO:0007669"/>
    <property type="project" value="InterPro"/>
</dbReference>